<organism evidence="1">
    <name type="scientific">Anguilla anguilla</name>
    <name type="common">European freshwater eel</name>
    <name type="synonym">Muraena anguilla</name>
    <dbReference type="NCBI Taxonomy" id="7936"/>
    <lineage>
        <taxon>Eukaryota</taxon>
        <taxon>Metazoa</taxon>
        <taxon>Chordata</taxon>
        <taxon>Craniata</taxon>
        <taxon>Vertebrata</taxon>
        <taxon>Euteleostomi</taxon>
        <taxon>Actinopterygii</taxon>
        <taxon>Neopterygii</taxon>
        <taxon>Teleostei</taxon>
        <taxon>Anguilliformes</taxon>
        <taxon>Anguillidae</taxon>
        <taxon>Anguilla</taxon>
    </lineage>
</organism>
<dbReference type="AlphaFoldDB" id="A0A0E9P8N1"/>
<reference evidence="1" key="2">
    <citation type="journal article" date="2015" name="Fish Shellfish Immunol.">
        <title>Early steps in the European eel (Anguilla anguilla)-Vibrio vulnificus interaction in the gills: Role of the RtxA13 toxin.</title>
        <authorList>
            <person name="Callol A."/>
            <person name="Pajuelo D."/>
            <person name="Ebbesson L."/>
            <person name="Teles M."/>
            <person name="MacKenzie S."/>
            <person name="Amaro C."/>
        </authorList>
    </citation>
    <scope>NUCLEOTIDE SEQUENCE</scope>
</reference>
<name>A0A0E9P8N1_ANGAN</name>
<proteinExistence type="predicted"/>
<protein>
    <submittedName>
        <fullName evidence="1">Uncharacterized protein</fullName>
    </submittedName>
</protein>
<accession>A0A0E9P8N1</accession>
<evidence type="ECO:0000313" key="1">
    <source>
        <dbReference type="EMBL" id="JAH00859.1"/>
    </source>
</evidence>
<sequence>MHEVSLVRCWAASSRQNNFSAPWHRFYKVSGTSGDMEHHSSKKIFSLLVF</sequence>
<dbReference type="EMBL" id="GBXM01107718">
    <property type="protein sequence ID" value="JAH00859.1"/>
    <property type="molecule type" value="Transcribed_RNA"/>
</dbReference>
<reference evidence="1" key="1">
    <citation type="submission" date="2014-11" db="EMBL/GenBank/DDBJ databases">
        <authorList>
            <person name="Amaro Gonzalez C."/>
        </authorList>
    </citation>
    <scope>NUCLEOTIDE SEQUENCE</scope>
</reference>